<proteinExistence type="predicted"/>
<protein>
    <recommendedName>
        <fullName evidence="8">Rhodanese domain-containing protein</fullName>
    </recommendedName>
</protein>
<evidence type="ECO:0000313" key="10">
    <source>
        <dbReference type="Proteomes" id="UP000092321"/>
    </source>
</evidence>
<name>A0A1B7TGH5_9ASCO</name>
<evidence type="ECO:0000256" key="6">
    <source>
        <dbReference type="ARBA" id="ARBA00022786"/>
    </source>
</evidence>
<evidence type="ECO:0000313" key="9">
    <source>
        <dbReference type="EMBL" id="OBA27824.1"/>
    </source>
</evidence>
<dbReference type="Gene3D" id="3.40.250.10">
    <property type="entry name" value="Rhodanese-like domain"/>
    <property type="match status" value="1"/>
</dbReference>
<keyword evidence="5" id="KW-0547">Nucleotide-binding</keyword>
<dbReference type="Gene3D" id="3.40.50.720">
    <property type="entry name" value="NAD(P)-binding Rossmann-like Domain"/>
    <property type="match status" value="1"/>
</dbReference>
<feature type="domain" description="Rhodanese" evidence="8">
    <location>
        <begin position="311"/>
        <end position="412"/>
    </location>
</feature>
<keyword evidence="3" id="KW-0819">tRNA processing</keyword>
<dbReference type="CDD" id="cd00757">
    <property type="entry name" value="ThiF_MoeB_HesA_family"/>
    <property type="match status" value="1"/>
</dbReference>
<dbReference type="InterPro" id="IPR000594">
    <property type="entry name" value="ThiF_NAD_FAD-bd"/>
</dbReference>
<evidence type="ECO:0000256" key="3">
    <source>
        <dbReference type="ARBA" id="ARBA00022694"/>
    </source>
</evidence>
<dbReference type="PROSITE" id="PS50206">
    <property type="entry name" value="RHODANESE_3"/>
    <property type="match status" value="1"/>
</dbReference>
<dbReference type="InterPro" id="IPR035985">
    <property type="entry name" value="Ubiquitin-activating_enz"/>
</dbReference>
<accession>A0A1B7TGH5</accession>
<evidence type="ECO:0000256" key="1">
    <source>
        <dbReference type="ARBA" id="ARBA00004514"/>
    </source>
</evidence>
<evidence type="ECO:0000256" key="2">
    <source>
        <dbReference type="ARBA" id="ARBA00022679"/>
    </source>
</evidence>
<evidence type="ECO:0000256" key="7">
    <source>
        <dbReference type="ARBA" id="ARBA00022840"/>
    </source>
</evidence>
<dbReference type="Pfam" id="PF00899">
    <property type="entry name" value="ThiF"/>
    <property type="match status" value="1"/>
</dbReference>
<comment type="caution">
    <text evidence="9">The sequence shown here is derived from an EMBL/GenBank/DDBJ whole genome shotgun (WGS) entry which is preliminary data.</text>
</comment>
<dbReference type="FunFam" id="3.40.50.720:FF:000033">
    <property type="entry name" value="Adenylyltransferase and sulfurtransferase MOCS3"/>
    <property type="match status" value="1"/>
</dbReference>
<reference evidence="10" key="1">
    <citation type="journal article" date="2016" name="Proc. Natl. Acad. Sci. U.S.A.">
        <title>Comparative genomics of biotechnologically important yeasts.</title>
        <authorList>
            <person name="Riley R."/>
            <person name="Haridas S."/>
            <person name="Wolfe K.H."/>
            <person name="Lopes M.R."/>
            <person name="Hittinger C.T."/>
            <person name="Goeker M."/>
            <person name="Salamov A.A."/>
            <person name="Wisecaver J.H."/>
            <person name="Long T.M."/>
            <person name="Calvey C.H."/>
            <person name="Aerts A.L."/>
            <person name="Barry K.W."/>
            <person name="Choi C."/>
            <person name="Clum A."/>
            <person name="Coughlan A.Y."/>
            <person name="Deshpande S."/>
            <person name="Douglass A.P."/>
            <person name="Hanson S.J."/>
            <person name="Klenk H.-P."/>
            <person name="LaButti K.M."/>
            <person name="Lapidus A."/>
            <person name="Lindquist E.A."/>
            <person name="Lipzen A.M."/>
            <person name="Meier-Kolthoff J.P."/>
            <person name="Ohm R.A."/>
            <person name="Otillar R.P."/>
            <person name="Pangilinan J.L."/>
            <person name="Peng Y."/>
            <person name="Rokas A."/>
            <person name="Rosa C.A."/>
            <person name="Scheuner C."/>
            <person name="Sibirny A.A."/>
            <person name="Slot J.C."/>
            <person name="Stielow J.B."/>
            <person name="Sun H."/>
            <person name="Kurtzman C.P."/>
            <person name="Blackwell M."/>
            <person name="Grigoriev I.V."/>
            <person name="Jeffries T.W."/>
        </authorList>
    </citation>
    <scope>NUCLEOTIDE SEQUENCE [LARGE SCALE GENOMIC DNA]</scope>
    <source>
        <strain evidence="10">NRRL Y-1626</strain>
    </source>
</reference>
<sequence>MSDSLTTEEVSRYGRQMIVQGLSTNNPIDQQLLLKNSKIVLIGAGGLSSPCLAYLAGAGVGTIGIIDDDVVENSNLHRQIIHSTSKRGMLKCESAKKFINDLNPNVIVKTFAVRLNNENAFDILDQFDVILDCTDTPITRYLSSDVAVILGKTLISASGVNTEGQLTVLNFENIGPCYRCFHPKPPPPHAVSSCSANGVIGACIGLVGVMQAVETLKVLQKIYTKENFEPFMLQYNGFMDQSLRRFKMRGRREDCISCGSKAKNKITREMIENSEINYFEFCGSRDYNVLADDERITVQEFEDKYWKDKKPKEDIVYLDVRPAHHYSISNFNNEKFHNVPLAELKSFKNDWTKLKSKMPELEPTSEVVVFCRHGNESRLATRVLKDDFGIKNTKDVIGGFFKYIDDVDPSLPKY</sequence>
<dbReference type="GO" id="GO:0004792">
    <property type="term" value="F:thiosulfate-cyanide sulfurtransferase activity"/>
    <property type="evidence" value="ECO:0007669"/>
    <property type="project" value="TreeGrafter"/>
</dbReference>
<dbReference type="GO" id="GO:0005829">
    <property type="term" value="C:cytosol"/>
    <property type="evidence" value="ECO:0007669"/>
    <property type="project" value="UniProtKB-SubCell"/>
</dbReference>
<dbReference type="SUPFAM" id="SSF69572">
    <property type="entry name" value="Activating enzymes of the ubiquitin-like proteins"/>
    <property type="match status" value="1"/>
</dbReference>
<evidence type="ECO:0000256" key="5">
    <source>
        <dbReference type="ARBA" id="ARBA00022741"/>
    </source>
</evidence>
<keyword evidence="4" id="KW-0548">Nucleotidyltransferase</keyword>
<dbReference type="PANTHER" id="PTHR10953:SF102">
    <property type="entry name" value="ADENYLYLTRANSFERASE AND SULFURTRANSFERASE MOCS3"/>
    <property type="match status" value="1"/>
</dbReference>
<dbReference type="GO" id="GO:0042292">
    <property type="term" value="F:URM1 activating enzyme activity"/>
    <property type="evidence" value="ECO:0007669"/>
    <property type="project" value="TreeGrafter"/>
</dbReference>
<keyword evidence="6" id="KW-0833">Ubl conjugation pathway</keyword>
<evidence type="ECO:0000259" key="8">
    <source>
        <dbReference type="PROSITE" id="PS50206"/>
    </source>
</evidence>
<dbReference type="PANTHER" id="PTHR10953">
    <property type="entry name" value="UBIQUITIN-ACTIVATING ENZYME E1"/>
    <property type="match status" value="1"/>
</dbReference>
<keyword evidence="2" id="KW-0808">Transferase</keyword>
<dbReference type="Proteomes" id="UP000092321">
    <property type="component" value="Unassembled WGS sequence"/>
</dbReference>
<dbReference type="GO" id="GO:0032447">
    <property type="term" value="P:protein urmylation"/>
    <property type="evidence" value="ECO:0007669"/>
    <property type="project" value="TreeGrafter"/>
</dbReference>
<keyword evidence="7" id="KW-0067">ATP-binding</keyword>
<gene>
    <name evidence="9" type="ORF">HANVADRAFT_1319</name>
</gene>
<dbReference type="Pfam" id="PF00581">
    <property type="entry name" value="Rhodanese"/>
    <property type="match status" value="1"/>
</dbReference>
<dbReference type="InterPro" id="IPR045886">
    <property type="entry name" value="ThiF/MoeB/HesA"/>
</dbReference>
<dbReference type="InterPro" id="IPR001763">
    <property type="entry name" value="Rhodanese-like_dom"/>
</dbReference>
<dbReference type="SMART" id="SM00450">
    <property type="entry name" value="RHOD"/>
    <property type="match status" value="1"/>
</dbReference>
<dbReference type="EMBL" id="LXPE01000006">
    <property type="protein sequence ID" value="OBA27824.1"/>
    <property type="molecule type" value="Genomic_DNA"/>
</dbReference>
<dbReference type="OrthoDB" id="10261062at2759"/>
<dbReference type="InterPro" id="IPR036873">
    <property type="entry name" value="Rhodanese-like_dom_sf"/>
</dbReference>
<keyword evidence="10" id="KW-1185">Reference proteome</keyword>
<dbReference type="AlphaFoldDB" id="A0A1B7TGH5"/>
<dbReference type="GO" id="GO:0005524">
    <property type="term" value="F:ATP binding"/>
    <property type="evidence" value="ECO:0007669"/>
    <property type="project" value="UniProtKB-KW"/>
</dbReference>
<organism evidence="9 10">
    <name type="scientific">Hanseniaspora valbyensis NRRL Y-1626</name>
    <dbReference type="NCBI Taxonomy" id="766949"/>
    <lineage>
        <taxon>Eukaryota</taxon>
        <taxon>Fungi</taxon>
        <taxon>Dikarya</taxon>
        <taxon>Ascomycota</taxon>
        <taxon>Saccharomycotina</taxon>
        <taxon>Saccharomycetes</taxon>
        <taxon>Saccharomycodales</taxon>
        <taxon>Saccharomycodaceae</taxon>
        <taxon>Hanseniaspora</taxon>
    </lineage>
</organism>
<dbReference type="GO" id="GO:0002143">
    <property type="term" value="P:tRNA wobble position uridine thiolation"/>
    <property type="evidence" value="ECO:0007669"/>
    <property type="project" value="TreeGrafter"/>
</dbReference>
<comment type="subcellular location">
    <subcellularLocation>
        <location evidence="1">Cytoplasm</location>
        <location evidence="1">Cytosol</location>
    </subcellularLocation>
</comment>
<dbReference type="GO" id="GO:0016779">
    <property type="term" value="F:nucleotidyltransferase activity"/>
    <property type="evidence" value="ECO:0007669"/>
    <property type="project" value="UniProtKB-KW"/>
</dbReference>
<evidence type="ECO:0000256" key="4">
    <source>
        <dbReference type="ARBA" id="ARBA00022695"/>
    </source>
</evidence>